<feature type="domain" description="Cell envelope-related transcriptional attenuator" evidence="1">
    <location>
        <begin position="118"/>
        <end position="213"/>
    </location>
</feature>
<dbReference type="Gene3D" id="3.30.420.590">
    <property type="match status" value="1"/>
</dbReference>
<dbReference type="AlphaFoldDB" id="A0A0F9JNQ4"/>
<reference evidence="2" key="1">
    <citation type="journal article" date="2015" name="Nature">
        <title>Complex archaea that bridge the gap between prokaryotes and eukaryotes.</title>
        <authorList>
            <person name="Spang A."/>
            <person name="Saw J.H."/>
            <person name="Jorgensen S.L."/>
            <person name="Zaremba-Niedzwiedzka K."/>
            <person name="Martijn J."/>
            <person name="Lind A.E."/>
            <person name="van Eijk R."/>
            <person name="Schleper C."/>
            <person name="Guy L."/>
            <person name="Ettema T.J."/>
        </authorList>
    </citation>
    <scope>NUCLEOTIDE SEQUENCE</scope>
</reference>
<evidence type="ECO:0000259" key="1">
    <source>
        <dbReference type="Pfam" id="PF03816"/>
    </source>
</evidence>
<dbReference type="PANTHER" id="PTHR33392:SF6">
    <property type="entry name" value="POLYISOPRENYL-TEICHOIC ACID--PEPTIDOGLYCAN TEICHOIC ACID TRANSFERASE TAGU"/>
    <property type="match status" value="1"/>
</dbReference>
<dbReference type="PANTHER" id="PTHR33392">
    <property type="entry name" value="POLYISOPRENYL-TEICHOIC ACID--PEPTIDOGLYCAN TEICHOIC ACID TRANSFERASE TAGU"/>
    <property type="match status" value="1"/>
</dbReference>
<dbReference type="PROSITE" id="PS51257">
    <property type="entry name" value="PROKAR_LIPOPROTEIN"/>
    <property type="match status" value="1"/>
</dbReference>
<feature type="non-terminal residue" evidence="2">
    <location>
        <position position="215"/>
    </location>
</feature>
<dbReference type="InterPro" id="IPR004474">
    <property type="entry name" value="LytR_CpsA_psr"/>
</dbReference>
<gene>
    <name evidence="2" type="ORF">LCGC14_1735570</name>
</gene>
<accession>A0A0F9JNQ4</accession>
<name>A0A0F9JNQ4_9ZZZZ</name>
<dbReference type="Pfam" id="PF03816">
    <property type="entry name" value="LytR_cpsA_psr"/>
    <property type="match status" value="1"/>
</dbReference>
<dbReference type="InterPro" id="IPR050922">
    <property type="entry name" value="LytR/CpsA/Psr_CW_biosynth"/>
</dbReference>
<proteinExistence type="predicted"/>
<protein>
    <recommendedName>
        <fullName evidence="1">Cell envelope-related transcriptional attenuator domain-containing protein</fullName>
    </recommendedName>
</protein>
<organism evidence="2">
    <name type="scientific">marine sediment metagenome</name>
    <dbReference type="NCBI Taxonomy" id="412755"/>
    <lineage>
        <taxon>unclassified sequences</taxon>
        <taxon>metagenomes</taxon>
        <taxon>ecological metagenomes</taxon>
    </lineage>
</organism>
<evidence type="ECO:0000313" key="2">
    <source>
        <dbReference type="EMBL" id="KKM07281.1"/>
    </source>
</evidence>
<dbReference type="EMBL" id="LAZR01015810">
    <property type="protein sequence ID" value="KKM07281.1"/>
    <property type="molecule type" value="Genomic_DNA"/>
</dbReference>
<sequence length="215" mass="24257">MNRSAWKDRKKDYCLILFLSFFAVACAPETTPTPTPEPTIAIVESTIELPPIVTVAASEPTITPTTTAVPEPEKERVVAVLLGGDWENARPERVQFGIRTDVILLVIMDHWDEPAYDRPNLRITLVSIPRDLFIRVPCSETYDDVDPMDEEIGFEFGKDRANAAWWYGNFACVSDMMALNFGYSPDYHAFVDFDGFMEVVDIFGGLYITPNKTYA</sequence>
<comment type="caution">
    <text evidence="2">The sequence shown here is derived from an EMBL/GenBank/DDBJ whole genome shotgun (WGS) entry which is preliminary data.</text>
</comment>